<accession>A0AAU8B6F2</accession>
<reference evidence="1" key="1">
    <citation type="submission" date="2024-03" db="EMBL/GenBank/DDBJ databases">
        <title>Diverse circular DNA viruses in blood, oral, and fecal samples of captive lemurs.</title>
        <authorList>
            <person name="Paietta E.N."/>
            <person name="Kraberger S."/>
            <person name="Lund M.C."/>
            <person name="Custer J.M."/>
            <person name="Vargas K.M."/>
            <person name="Ehmke E.E."/>
            <person name="Yoder A.D."/>
            <person name="Varsani A."/>
        </authorList>
    </citation>
    <scope>NUCLEOTIDE SEQUENCE</scope>
    <source>
        <strain evidence="1">Duke_28FS_2</strain>
    </source>
</reference>
<organism evidence="1">
    <name type="scientific">Dulem virus 33</name>
    <dbReference type="NCBI Taxonomy" id="3145751"/>
    <lineage>
        <taxon>Viruses</taxon>
        <taxon>Duplodnaviria</taxon>
        <taxon>Heunggongvirae</taxon>
        <taxon>Uroviricota</taxon>
        <taxon>Caudoviricetes</taxon>
    </lineage>
</organism>
<protein>
    <submittedName>
        <fullName evidence="1">NinB protein</fullName>
    </submittedName>
</protein>
<name>A0AAU8B6F2_9CAUD</name>
<proteinExistence type="predicted"/>
<dbReference type="Gene3D" id="1.10.3790.10">
    <property type="entry name" value="NinB"/>
    <property type="match status" value="1"/>
</dbReference>
<evidence type="ECO:0000313" key="1">
    <source>
        <dbReference type="EMBL" id="XCD07636.1"/>
    </source>
</evidence>
<sequence>MKTPMRARLIDLSFSLMRKQRVTLELDRDFREQFEHLKDGDVCLEIKKWREPRSKDANAYCWVLLDKLAAALRTTKDELYRLYVRRVGVFRDFHLGLEEAQSFETAWSMLGTGWITEQVDYTQDGSQVVIRAYYGSSQYNTKQMSRLIDELVSDCKDHGIETLTPRELARMKEEWHASGNKGNGNPAQS</sequence>
<dbReference type="InterPro" id="IPR036619">
    <property type="entry name" value="NinB_sf"/>
</dbReference>
<dbReference type="EMBL" id="PP511792">
    <property type="protein sequence ID" value="XCD07636.1"/>
    <property type="molecule type" value="Genomic_DNA"/>
</dbReference>